<name>A0A6J1Q7J4_9HYME</name>
<dbReference type="InterPro" id="IPR013761">
    <property type="entry name" value="SAM/pointed_sf"/>
</dbReference>
<dbReference type="SUPFAM" id="SSF47769">
    <property type="entry name" value="SAM/Pointed domain"/>
    <property type="match status" value="1"/>
</dbReference>
<dbReference type="AlphaFoldDB" id="A0A6J1Q7J4"/>
<dbReference type="OrthoDB" id="8193468at2759"/>
<keyword evidence="2" id="KW-1185">Reference proteome</keyword>
<dbReference type="Proteomes" id="UP000504618">
    <property type="component" value="Unplaced"/>
</dbReference>
<organism evidence="2 3">
    <name type="scientific">Temnothorax curvispinosus</name>
    <dbReference type="NCBI Taxonomy" id="300111"/>
    <lineage>
        <taxon>Eukaryota</taxon>
        <taxon>Metazoa</taxon>
        <taxon>Ecdysozoa</taxon>
        <taxon>Arthropoda</taxon>
        <taxon>Hexapoda</taxon>
        <taxon>Insecta</taxon>
        <taxon>Pterygota</taxon>
        <taxon>Neoptera</taxon>
        <taxon>Endopterygota</taxon>
        <taxon>Hymenoptera</taxon>
        <taxon>Apocrita</taxon>
        <taxon>Aculeata</taxon>
        <taxon>Formicoidea</taxon>
        <taxon>Formicidae</taxon>
        <taxon>Myrmicinae</taxon>
        <taxon>Temnothorax</taxon>
    </lineage>
</organism>
<dbReference type="RefSeq" id="XP_024876850.1">
    <property type="nucleotide sequence ID" value="XM_025021082.1"/>
</dbReference>
<dbReference type="GeneID" id="112457814"/>
<sequence>MNQVKDLSVQELGQKIEELTDTETRKIFNDEKIEGFSFFLLNENDLRNMGLKMGPVKKILQFLQDCSSQTSGQSFQVADGTYEVGENGEVIISSGSPSLLGNSVEIEPQSPSISSNAITSMSTNPSNNQESKISKKCFSRFKTVYETLLRHLQGDNILKACTDGIFTEDDRRSLVRVVTSELVKVHGDN</sequence>
<evidence type="ECO:0000313" key="3">
    <source>
        <dbReference type="RefSeq" id="XP_024876850.1"/>
    </source>
</evidence>
<proteinExistence type="predicted"/>
<feature type="non-terminal residue" evidence="3">
    <location>
        <position position="189"/>
    </location>
</feature>
<feature type="region of interest" description="Disordered" evidence="1">
    <location>
        <begin position="111"/>
        <end position="131"/>
    </location>
</feature>
<protein>
    <submittedName>
        <fullName evidence="3">Uncharacterized protein LOC112457814</fullName>
    </submittedName>
</protein>
<gene>
    <name evidence="3" type="primary">LOC112457814</name>
</gene>
<evidence type="ECO:0000313" key="2">
    <source>
        <dbReference type="Proteomes" id="UP000504618"/>
    </source>
</evidence>
<reference evidence="3" key="1">
    <citation type="submission" date="2025-08" db="UniProtKB">
        <authorList>
            <consortium name="RefSeq"/>
        </authorList>
    </citation>
    <scope>IDENTIFICATION</scope>
    <source>
        <tissue evidence="3">Whole body</tissue>
    </source>
</reference>
<dbReference type="Gene3D" id="1.10.150.50">
    <property type="entry name" value="Transcription Factor, Ets-1"/>
    <property type="match status" value="1"/>
</dbReference>
<accession>A0A6J1Q7J4</accession>
<evidence type="ECO:0000256" key="1">
    <source>
        <dbReference type="SAM" id="MobiDB-lite"/>
    </source>
</evidence>